<sequence>METFKLNNSVEMPKIGIGTYLLEPKDAENSVKFALENGYHMVDTANAYCNERAVGRGIKLSGMNREEVFVSTKLWPTEYENENAVDETLERLDLDYIDLLFLHQPTGNWEKGYKMIEADYKAGKVKAIGVSNFEGKYIEELFNMCEIKPQVIQVECHPFYPQTELRKITDKENIRIMSWYPLGGKGMTADLLDSQIIKDIAEKYNKSSAQVVLRWHIQMGFITIPGSKNPEHIKANAEIFDFELSKEDMENIETLNVGKRRYIRTEKALDDFAKWKPSFEKE</sequence>
<evidence type="ECO:0000313" key="9">
    <source>
        <dbReference type="Proteomes" id="UP000237916"/>
    </source>
</evidence>
<evidence type="ECO:0000256" key="2">
    <source>
        <dbReference type="ARBA" id="ARBA00022857"/>
    </source>
</evidence>
<dbReference type="InterPro" id="IPR020471">
    <property type="entry name" value="AKR"/>
</dbReference>
<dbReference type="InterPro" id="IPR036812">
    <property type="entry name" value="NAD(P)_OxRdtase_dom_sf"/>
</dbReference>
<name>A0A2S7ZAQ5_9FIRM</name>
<dbReference type="PANTHER" id="PTHR43827">
    <property type="entry name" value="2,5-DIKETO-D-GLUCONIC ACID REDUCTASE"/>
    <property type="match status" value="1"/>
</dbReference>
<comment type="caution">
    <text evidence="8">The sequence shown here is derived from an EMBL/GenBank/DDBJ whole genome shotgun (WGS) entry which is preliminary data.</text>
</comment>
<dbReference type="OrthoDB" id="9804790at2"/>
<feature type="domain" description="NADP-dependent oxidoreductase" evidence="7">
    <location>
        <begin position="14"/>
        <end position="256"/>
    </location>
</feature>
<dbReference type="SUPFAM" id="SSF51430">
    <property type="entry name" value="NAD(P)-linked oxidoreductase"/>
    <property type="match status" value="1"/>
</dbReference>
<feature type="site" description="Lowers pKa of active site Tyr" evidence="6">
    <location>
        <position position="73"/>
    </location>
</feature>
<dbReference type="PRINTS" id="PR00069">
    <property type="entry name" value="ALDKETRDTASE"/>
</dbReference>
<dbReference type="PANTHER" id="PTHR43827:SF3">
    <property type="entry name" value="NADP-DEPENDENT OXIDOREDUCTASE DOMAIN-CONTAINING PROTEIN"/>
    <property type="match status" value="1"/>
</dbReference>
<dbReference type="RefSeq" id="WP_054674519.1">
    <property type="nucleotide sequence ID" value="NZ_PPDB01000003.1"/>
</dbReference>
<dbReference type="STRING" id="1298594.GCA_001312465_02062"/>
<evidence type="ECO:0000313" key="8">
    <source>
        <dbReference type="EMBL" id="PQL20295.1"/>
    </source>
</evidence>
<evidence type="ECO:0000256" key="4">
    <source>
        <dbReference type="PIRSR" id="PIRSR000097-1"/>
    </source>
</evidence>
<gene>
    <name evidence="8" type="ORF">VEHSUH05_04305</name>
</gene>
<evidence type="ECO:0000256" key="6">
    <source>
        <dbReference type="PIRSR" id="PIRSR000097-3"/>
    </source>
</evidence>
<organism evidence="8 9">
    <name type="scientific">Veillonella denticariosi JCM 15641</name>
    <dbReference type="NCBI Taxonomy" id="1298594"/>
    <lineage>
        <taxon>Bacteria</taxon>
        <taxon>Bacillati</taxon>
        <taxon>Bacillota</taxon>
        <taxon>Negativicutes</taxon>
        <taxon>Veillonellales</taxon>
        <taxon>Veillonellaceae</taxon>
        <taxon>Veillonella</taxon>
    </lineage>
</organism>
<evidence type="ECO:0000256" key="1">
    <source>
        <dbReference type="ARBA" id="ARBA00007905"/>
    </source>
</evidence>
<dbReference type="InterPro" id="IPR018170">
    <property type="entry name" value="Aldo/ket_reductase_CS"/>
</dbReference>
<dbReference type="FunFam" id="3.20.20.100:FF:000002">
    <property type="entry name" value="2,5-diketo-D-gluconic acid reductase A"/>
    <property type="match status" value="1"/>
</dbReference>
<feature type="binding site" evidence="5">
    <location>
        <position position="103"/>
    </location>
    <ligand>
        <name>substrate</name>
    </ligand>
</feature>
<keyword evidence="3" id="KW-0560">Oxidoreductase</keyword>
<dbReference type="PROSITE" id="PS00062">
    <property type="entry name" value="ALDOKETO_REDUCTASE_2"/>
    <property type="match status" value="1"/>
</dbReference>
<evidence type="ECO:0000256" key="3">
    <source>
        <dbReference type="ARBA" id="ARBA00023002"/>
    </source>
</evidence>
<dbReference type="AlphaFoldDB" id="A0A2S7ZAQ5"/>
<dbReference type="Pfam" id="PF00248">
    <property type="entry name" value="Aldo_ket_red"/>
    <property type="match status" value="1"/>
</dbReference>
<proteinExistence type="inferred from homology"/>
<keyword evidence="9" id="KW-1185">Reference proteome</keyword>
<dbReference type="InterPro" id="IPR023210">
    <property type="entry name" value="NADP_OxRdtase_dom"/>
</dbReference>
<dbReference type="Gene3D" id="3.20.20.100">
    <property type="entry name" value="NADP-dependent oxidoreductase domain"/>
    <property type="match status" value="1"/>
</dbReference>
<dbReference type="Proteomes" id="UP000237916">
    <property type="component" value="Unassembled WGS sequence"/>
</dbReference>
<dbReference type="EMBL" id="PPDB01000003">
    <property type="protein sequence ID" value="PQL20295.1"/>
    <property type="molecule type" value="Genomic_DNA"/>
</dbReference>
<keyword evidence="2" id="KW-0521">NADP</keyword>
<evidence type="ECO:0000256" key="5">
    <source>
        <dbReference type="PIRSR" id="PIRSR000097-2"/>
    </source>
</evidence>
<dbReference type="PIRSF" id="PIRSF000097">
    <property type="entry name" value="AKR"/>
    <property type="match status" value="1"/>
</dbReference>
<evidence type="ECO:0000259" key="7">
    <source>
        <dbReference type="Pfam" id="PF00248"/>
    </source>
</evidence>
<accession>A0A2S7ZAQ5</accession>
<protein>
    <submittedName>
        <fullName evidence="8">Aldo/keto reductase</fullName>
    </submittedName>
</protein>
<comment type="similarity">
    <text evidence="1">Belongs to the aldo/keto reductase family.</text>
</comment>
<feature type="active site" description="Proton donor" evidence="4">
    <location>
        <position position="48"/>
    </location>
</feature>
<dbReference type="GO" id="GO:0016616">
    <property type="term" value="F:oxidoreductase activity, acting on the CH-OH group of donors, NAD or NADP as acceptor"/>
    <property type="evidence" value="ECO:0007669"/>
    <property type="project" value="UniProtKB-ARBA"/>
</dbReference>
<reference evidence="8 9" key="1">
    <citation type="submission" date="2018-01" db="EMBL/GenBank/DDBJ databases">
        <title>Draft genome sequences of clinical isolates and type strains of oral Veillonella including Veillonella infantum sp., nov.</title>
        <authorList>
            <person name="Mashima I."/>
            <person name="Liao Y.-C."/>
            <person name="Sabharwal A."/>
            <person name="Haase E.M."/>
            <person name="Nakazawa F."/>
            <person name="Scannapieco F.A."/>
        </authorList>
    </citation>
    <scope>NUCLEOTIDE SEQUENCE [LARGE SCALE GENOMIC DNA]</scope>
    <source>
        <strain evidence="8 9">JCM 15641</strain>
    </source>
</reference>